<reference evidence="1" key="3">
    <citation type="submission" date="2023-02" db="EMBL/GenBank/DDBJ databases">
        <authorList>
            <person name="Sun Q."/>
            <person name="Mori K."/>
        </authorList>
    </citation>
    <scope>NUCLEOTIDE SEQUENCE</scope>
    <source>
        <strain evidence="1">NBRC 106348</strain>
    </source>
</reference>
<keyword evidence="3" id="KW-1185">Reference proteome</keyword>
<sequence length="231" mass="23955">MQTDPRQGFTGLPDYNDPPKVPDHLSGLFSFLLDRSTEQYPTLTALQSAIPSPADGMFKAVTGEKALYYAIGGQWLLVWKSTPAVFGRRFQNSVAGQSIPSGTDTLYTFAGATGSELSGGVTLGTGSQVGCLIVPKGLWSLSAQAAFPSNATGVRSLYLSVVNSDGSFGANVALAQVKSSGSVDSLNVSSVYRASTGGMAFGIRLGQNSGSALTIASAYYSPFLTAVKIAD</sequence>
<reference evidence="1" key="1">
    <citation type="journal article" date="2014" name="Int. J. Syst. Evol. Microbiol.">
        <title>Complete genome of a new Firmicutes species belonging to the dominant human colonic microbiota ('Ruminococcus bicirculans') reveals two chromosomes and a selective capacity to utilize plant glucans.</title>
        <authorList>
            <consortium name="NISC Comparative Sequencing Program"/>
            <person name="Wegmann U."/>
            <person name="Louis P."/>
            <person name="Goesmann A."/>
            <person name="Henrissat B."/>
            <person name="Duncan S.H."/>
            <person name="Flint H.J."/>
        </authorList>
    </citation>
    <scope>NUCLEOTIDE SEQUENCE</scope>
    <source>
        <strain evidence="1">NBRC 106348</strain>
    </source>
</reference>
<reference evidence="3" key="2">
    <citation type="journal article" date="2019" name="Int. J. Syst. Evol. Microbiol.">
        <title>The Global Catalogue of Microorganisms (GCM) 10K type strain sequencing project: providing services to taxonomists for standard genome sequencing and annotation.</title>
        <authorList>
            <consortium name="The Broad Institute Genomics Platform"/>
            <consortium name="The Broad Institute Genome Sequencing Center for Infectious Disease"/>
            <person name="Wu L."/>
            <person name="Ma J."/>
        </authorList>
    </citation>
    <scope>NUCLEOTIDE SEQUENCE [LARGE SCALE GENOMIC DNA]</scope>
    <source>
        <strain evidence="3">NBRC 106348</strain>
    </source>
</reference>
<dbReference type="EMBL" id="BSUK01000001">
    <property type="protein sequence ID" value="GMA26701.1"/>
    <property type="molecule type" value="Genomic_DNA"/>
</dbReference>
<dbReference type="Proteomes" id="UP001157091">
    <property type="component" value="Unassembled WGS sequence"/>
</dbReference>
<protein>
    <submittedName>
        <fullName evidence="1">Uncharacterized protein</fullName>
    </submittedName>
</protein>
<accession>A0ABQ6HVB8</accession>
<dbReference type="RefSeq" id="WP_284291209.1">
    <property type="nucleotide sequence ID" value="NZ_BSUK01000001.1"/>
</dbReference>
<comment type="caution">
    <text evidence="1">The sequence shown here is derived from an EMBL/GenBank/DDBJ whole genome shotgun (WGS) entry which is preliminary data.</text>
</comment>
<evidence type="ECO:0000313" key="2">
    <source>
        <dbReference type="EMBL" id="GMA26701.1"/>
    </source>
</evidence>
<gene>
    <name evidence="1" type="ORF">GCM10025864_00540</name>
    <name evidence="2" type="ORF">GCM10025864_44600</name>
</gene>
<dbReference type="EMBL" id="BSUK01000001">
    <property type="protein sequence ID" value="GMA22295.1"/>
    <property type="molecule type" value="Genomic_DNA"/>
</dbReference>
<evidence type="ECO:0000313" key="1">
    <source>
        <dbReference type="EMBL" id="GMA22295.1"/>
    </source>
</evidence>
<organism evidence="1 3">
    <name type="scientific">Luteimicrobium album</name>
    <dbReference type="NCBI Taxonomy" id="1054550"/>
    <lineage>
        <taxon>Bacteria</taxon>
        <taxon>Bacillati</taxon>
        <taxon>Actinomycetota</taxon>
        <taxon>Actinomycetes</taxon>
        <taxon>Micrococcales</taxon>
        <taxon>Luteimicrobium</taxon>
    </lineage>
</organism>
<name>A0ABQ6HVB8_9MICO</name>
<evidence type="ECO:0000313" key="3">
    <source>
        <dbReference type="Proteomes" id="UP001157091"/>
    </source>
</evidence>
<proteinExistence type="predicted"/>